<keyword evidence="2" id="KW-1185">Reference proteome</keyword>
<comment type="caution">
    <text evidence="1">The sequence shown here is derived from an EMBL/GenBank/DDBJ whole genome shotgun (WGS) entry which is preliminary data.</text>
</comment>
<reference evidence="1" key="1">
    <citation type="submission" date="2023-04" db="EMBL/GenBank/DDBJ databases">
        <title>Draft Genome sequencing of Naganishia species isolated from polar environments using Oxford Nanopore Technology.</title>
        <authorList>
            <person name="Leo P."/>
            <person name="Venkateswaran K."/>
        </authorList>
    </citation>
    <scope>NUCLEOTIDE SEQUENCE</scope>
    <source>
        <strain evidence="1">MNA-CCFEE 5261</strain>
    </source>
</reference>
<name>A0ACC2WPW3_9TREE</name>
<accession>A0ACC2WPW3</accession>
<proteinExistence type="predicted"/>
<gene>
    <name evidence="1" type="ORF">QFC19_000007</name>
</gene>
<organism evidence="1 2">
    <name type="scientific">Naganishia cerealis</name>
    <dbReference type="NCBI Taxonomy" id="610337"/>
    <lineage>
        <taxon>Eukaryota</taxon>
        <taxon>Fungi</taxon>
        <taxon>Dikarya</taxon>
        <taxon>Basidiomycota</taxon>
        <taxon>Agaricomycotina</taxon>
        <taxon>Tremellomycetes</taxon>
        <taxon>Filobasidiales</taxon>
        <taxon>Filobasidiaceae</taxon>
        <taxon>Naganishia</taxon>
    </lineage>
</organism>
<dbReference type="EMBL" id="JASBWR010000001">
    <property type="protein sequence ID" value="KAJ9113814.1"/>
    <property type="molecule type" value="Genomic_DNA"/>
</dbReference>
<sequence length="127" mass="13710">MTAPPSTQTKEATDKSAEAGAANVNGAKTEKKLEHLGALEEDDEFEEFPAEDWPESSTTLAALTSANAATGAGHAQDPSAQLWEDNWDDDDKELPFTQQLRTSMLLCYSSDPDDFESSAVISQGRKT</sequence>
<evidence type="ECO:0000313" key="2">
    <source>
        <dbReference type="Proteomes" id="UP001241377"/>
    </source>
</evidence>
<dbReference type="Proteomes" id="UP001241377">
    <property type="component" value="Unassembled WGS sequence"/>
</dbReference>
<protein>
    <submittedName>
        <fullName evidence="1">Uncharacterized protein</fullName>
    </submittedName>
</protein>
<evidence type="ECO:0000313" key="1">
    <source>
        <dbReference type="EMBL" id="KAJ9113814.1"/>
    </source>
</evidence>